<evidence type="ECO:0000256" key="1">
    <source>
        <dbReference type="SAM" id="MobiDB-lite"/>
    </source>
</evidence>
<reference evidence="4" key="3">
    <citation type="submission" date="2025-04" db="UniProtKB">
        <authorList>
            <consortium name="RefSeq"/>
        </authorList>
    </citation>
    <scope>IDENTIFICATION</scope>
    <source>
        <strain evidence="4">CBS 304.34</strain>
    </source>
</reference>
<feature type="compositionally biased region" description="Basic and acidic residues" evidence="1">
    <location>
        <begin position="25"/>
        <end position="40"/>
    </location>
</feature>
<evidence type="ECO:0000313" key="3">
    <source>
        <dbReference type="Proteomes" id="UP000504636"/>
    </source>
</evidence>
<organism evidence="2">
    <name type="scientific">Mytilinidion resinicola</name>
    <dbReference type="NCBI Taxonomy" id="574789"/>
    <lineage>
        <taxon>Eukaryota</taxon>
        <taxon>Fungi</taxon>
        <taxon>Dikarya</taxon>
        <taxon>Ascomycota</taxon>
        <taxon>Pezizomycotina</taxon>
        <taxon>Dothideomycetes</taxon>
        <taxon>Pleosporomycetidae</taxon>
        <taxon>Mytilinidiales</taxon>
        <taxon>Mytilinidiaceae</taxon>
        <taxon>Mytilinidion</taxon>
    </lineage>
</organism>
<dbReference type="EMBL" id="MU003703">
    <property type="protein sequence ID" value="KAF2808148.1"/>
    <property type="molecule type" value="Genomic_DNA"/>
</dbReference>
<gene>
    <name evidence="2 4" type="ORF">BDZ99DRAFT_464044</name>
</gene>
<dbReference type="AlphaFoldDB" id="A0A6A6YHU2"/>
<evidence type="ECO:0000313" key="4">
    <source>
        <dbReference type="RefSeq" id="XP_033575112.1"/>
    </source>
</evidence>
<name>A0A6A6YHU2_9PEZI</name>
<reference evidence="4" key="2">
    <citation type="submission" date="2020-04" db="EMBL/GenBank/DDBJ databases">
        <authorList>
            <consortium name="NCBI Genome Project"/>
        </authorList>
    </citation>
    <scope>NUCLEOTIDE SEQUENCE</scope>
    <source>
        <strain evidence="4">CBS 304.34</strain>
    </source>
</reference>
<feature type="region of interest" description="Disordered" evidence="1">
    <location>
        <begin position="1"/>
        <end position="65"/>
    </location>
</feature>
<evidence type="ECO:0000313" key="2">
    <source>
        <dbReference type="EMBL" id="KAF2808148.1"/>
    </source>
</evidence>
<feature type="region of interest" description="Disordered" evidence="1">
    <location>
        <begin position="157"/>
        <end position="184"/>
    </location>
</feature>
<dbReference type="OrthoDB" id="10401161at2759"/>
<dbReference type="GeneID" id="54461109"/>
<reference evidence="2 4" key="1">
    <citation type="journal article" date="2020" name="Stud. Mycol.">
        <title>101 Dothideomycetes genomes: a test case for predicting lifestyles and emergence of pathogens.</title>
        <authorList>
            <person name="Haridas S."/>
            <person name="Albert R."/>
            <person name="Binder M."/>
            <person name="Bloem J."/>
            <person name="Labutti K."/>
            <person name="Salamov A."/>
            <person name="Andreopoulos B."/>
            <person name="Baker S."/>
            <person name="Barry K."/>
            <person name="Bills G."/>
            <person name="Bluhm B."/>
            <person name="Cannon C."/>
            <person name="Castanera R."/>
            <person name="Culley D."/>
            <person name="Daum C."/>
            <person name="Ezra D."/>
            <person name="Gonzalez J."/>
            <person name="Henrissat B."/>
            <person name="Kuo A."/>
            <person name="Liang C."/>
            <person name="Lipzen A."/>
            <person name="Lutzoni F."/>
            <person name="Magnuson J."/>
            <person name="Mondo S."/>
            <person name="Nolan M."/>
            <person name="Ohm R."/>
            <person name="Pangilinan J."/>
            <person name="Park H.-J."/>
            <person name="Ramirez L."/>
            <person name="Alfaro M."/>
            <person name="Sun H."/>
            <person name="Tritt A."/>
            <person name="Yoshinaga Y."/>
            <person name="Zwiers L.-H."/>
            <person name="Turgeon B."/>
            <person name="Goodwin S."/>
            <person name="Spatafora J."/>
            <person name="Crous P."/>
            <person name="Grigoriev I."/>
        </authorList>
    </citation>
    <scope>NUCLEOTIDE SEQUENCE</scope>
    <source>
        <strain evidence="2 4">CBS 304.34</strain>
    </source>
</reference>
<feature type="region of interest" description="Disordered" evidence="1">
    <location>
        <begin position="97"/>
        <end position="124"/>
    </location>
</feature>
<protein>
    <submittedName>
        <fullName evidence="2 4">Uncharacterized protein</fullName>
    </submittedName>
</protein>
<proteinExistence type="predicted"/>
<sequence>MSSSESPKGKGTSPAKGKRRILSKGRGEKLSKSKSDEALRQSKPVAKLPEGHPEWLKPAPYDFSGAPVPANKKLHGNAYGEMLPGVAARIEQKSAEIRAGATADGTTSPDGKRPRDMAARGTPKQWWRCCKCEEVYVDVGAEVCYNHREDDYHLRCRECSGNSGSRPETVQRPKTPRPEQDEWS</sequence>
<keyword evidence="3" id="KW-1185">Reference proteome</keyword>
<dbReference type="Proteomes" id="UP000504636">
    <property type="component" value="Unplaced"/>
</dbReference>
<dbReference type="RefSeq" id="XP_033575112.1">
    <property type="nucleotide sequence ID" value="XM_033720216.1"/>
</dbReference>
<accession>A0A6A6YHU2</accession>